<evidence type="ECO:0008006" key="2">
    <source>
        <dbReference type="Google" id="ProtNLM"/>
    </source>
</evidence>
<dbReference type="OMA" id="ICMILIC"/>
<dbReference type="EMBL" id="KC905107">
    <property type="protein sequence ID" value="AGS82535.1"/>
    <property type="molecule type" value="Genomic_DNA"/>
</dbReference>
<protein>
    <recommendedName>
        <fullName evidence="2">DUF4412 domain-containing protein</fullName>
    </recommendedName>
</protein>
<accession>S5W0S3</accession>
<dbReference type="eggNOG" id="ENOG5032XIR">
    <property type="taxonomic scope" value="Bacteria"/>
</dbReference>
<dbReference type="GeneID" id="93718733"/>
<evidence type="ECO:0000313" key="1">
    <source>
        <dbReference type="EMBL" id="AGS82535.1"/>
    </source>
</evidence>
<name>S5W0S3_RIEAN</name>
<dbReference type="AlphaFoldDB" id="S5W0S3"/>
<reference evidence="1" key="1">
    <citation type="submission" date="2013-04" db="EMBL/GenBank/DDBJ databases">
        <title>Selection and application of protective antigens of Riemerella anatipestifer.</title>
        <authorList>
            <person name="Zhai Z."/>
            <person name="Zhang W."/>
        </authorList>
    </citation>
    <scope>NUCLEOTIDE SEQUENCE</scope>
    <source>
        <strain evidence="1">RAf153</strain>
    </source>
</reference>
<sequence>MKKILLGICMILICLMSFAQSFEGRLVYKVEFDIQTEKFGNIEIKKEQVIEKMKKDDDYFDLFTVTIKNGNYIKEDNSNNRKRIVYKADLNKIYTFQKDFDHVVITDAKNYHGMNLNLKEPKIEKIDSLKVINGNNCNLIKLTWGKLGEEYYFYNSEIAKLDSGNFKNHNYEYFNAIVDISKSYPLEIVKKVSDFISIRMTLLAIEEVKIDDSLFELPKFEKAEKEYAEIMLKITGSEVMKIKD</sequence>
<proteinExistence type="predicted"/>
<dbReference type="RefSeq" id="WP_004919612.1">
    <property type="nucleotide sequence ID" value="NZ_CP031845.1"/>
</dbReference>
<organism evidence="1">
    <name type="scientific">Riemerella anatipestifer</name>
    <name type="common">Moraxella anatipestifer</name>
    <dbReference type="NCBI Taxonomy" id="34085"/>
    <lineage>
        <taxon>Bacteria</taxon>
        <taxon>Pseudomonadati</taxon>
        <taxon>Bacteroidota</taxon>
        <taxon>Flavobacteriia</taxon>
        <taxon>Flavobacteriales</taxon>
        <taxon>Weeksellaceae</taxon>
        <taxon>Riemerella</taxon>
    </lineage>
</organism>